<protein>
    <submittedName>
        <fullName evidence="1 3">Uncharacterized protein</fullName>
    </submittedName>
</protein>
<gene>
    <name evidence="1" type="ORF">SCUD_LOCUS6462</name>
</gene>
<reference evidence="3" key="1">
    <citation type="submission" date="2016-06" db="UniProtKB">
        <authorList>
            <consortium name="WormBaseParasite"/>
        </authorList>
    </citation>
    <scope>IDENTIFICATION</scope>
</reference>
<sequence length="36" mass="4179">MVHYRSLYYLGPKNLLSFPKIAIIQDLCEHLVVCNS</sequence>
<reference evidence="1 2" key="2">
    <citation type="submission" date="2018-11" db="EMBL/GenBank/DDBJ databases">
        <authorList>
            <consortium name="Pathogen Informatics"/>
        </authorList>
    </citation>
    <scope>NUCLEOTIDE SEQUENCE [LARGE SCALE GENOMIC DNA]</scope>
    <source>
        <strain evidence="1">Dakar</strain>
        <strain evidence="2">Dakar, Senegal</strain>
    </source>
</reference>
<dbReference type="Proteomes" id="UP000279833">
    <property type="component" value="Unassembled WGS sequence"/>
</dbReference>
<dbReference type="AlphaFoldDB" id="A0A183JUR9"/>
<evidence type="ECO:0000313" key="1">
    <source>
        <dbReference type="EMBL" id="VDP04262.1"/>
    </source>
</evidence>
<dbReference type="WBParaSite" id="SCUD_0000646201-mRNA-1">
    <property type="protein sequence ID" value="SCUD_0000646201-mRNA-1"/>
    <property type="gene ID" value="SCUD_0000646201"/>
</dbReference>
<organism evidence="3">
    <name type="scientific">Schistosoma curassoni</name>
    <dbReference type="NCBI Taxonomy" id="6186"/>
    <lineage>
        <taxon>Eukaryota</taxon>
        <taxon>Metazoa</taxon>
        <taxon>Spiralia</taxon>
        <taxon>Lophotrochozoa</taxon>
        <taxon>Platyhelminthes</taxon>
        <taxon>Trematoda</taxon>
        <taxon>Digenea</taxon>
        <taxon>Strigeidida</taxon>
        <taxon>Schistosomatoidea</taxon>
        <taxon>Schistosomatidae</taxon>
        <taxon>Schistosoma</taxon>
    </lineage>
</organism>
<keyword evidence="2" id="KW-1185">Reference proteome</keyword>
<evidence type="ECO:0000313" key="2">
    <source>
        <dbReference type="Proteomes" id="UP000279833"/>
    </source>
</evidence>
<name>A0A183JUR9_9TREM</name>
<evidence type="ECO:0000313" key="3">
    <source>
        <dbReference type="WBParaSite" id="SCUD_0000646201-mRNA-1"/>
    </source>
</evidence>
<dbReference type="EMBL" id="UZAK01014446">
    <property type="protein sequence ID" value="VDP04262.1"/>
    <property type="molecule type" value="Genomic_DNA"/>
</dbReference>
<proteinExistence type="predicted"/>
<accession>A0A183JUR9</accession>